<dbReference type="RefSeq" id="WP_089544610.1">
    <property type="nucleotide sequence ID" value="NZ_NMPZ01000019.1"/>
</dbReference>
<dbReference type="Pfam" id="PF20289">
    <property type="entry name" value="MComp1"/>
    <property type="match status" value="1"/>
</dbReference>
<proteinExistence type="predicted"/>
<gene>
    <name evidence="1" type="ORF">CFT61_11775</name>
</gene>
<name>A0AA91YWJ2_9BACT</name>
<protein>
    <submittedName>
        <fullName evidence="1">Uncharacterized protein</fullName>
    </submittedName>
</protein>
<dbReference type="EMBL" id="NMPZ01000019">
    <property type="protein sequence ID" value="OXL43366.1"/>
    <property type="molecule type" value="Genomic_DNA"/>
</dbReference>
<organism evidence="1 2">
    <name type="scientific">Segatella copri</name>
    <dbReference type="NCBI Taxonomy" id="165179"/>
    <lineage>
        <taxon>Bacteria</taxon>
        <taxon>Pseudomonadati</taxon>
        <taxon>Bacteroidota</taxon>
        <taxon>Bacteroidia</taxon>
        <taxon>Bacteroidales</taxon>
        <taxon>Prevotellaceae</taxon>
        <taxon>Segatella</taxon>
    </lineage>
</organism>
<accession>A0AA91YWJ2</accession>
<comment type="caution">
    <text evidence="1">The sequence shown here is derived from an EMBL/GenBank/DDBJ whole genome shotgun (WGS) entry which is preliminary data.</text>
</comment>
<dbReference type="InterPro" id="IPR046905">
    <property type="entry name" value="ABC-3C_MC1"/>
</dbReference>
<reference evidence="1 2" key="1">
    <citation type="submission" date="2017-07" db="EMBL/GenBank/DDBJ databases">
        <title>Draft genome sequence of Prevotella copri isolated from the gut of healthy adult Indian.</title>
        <authorList>
            <person name="Das B."/>
            <person name="Bag S."/>
            <person name="Ghosh T.S."/>
        </authorList>
    </citation>
    <scope>NUCLEOTIDE SEQUENCE [LARGE SCALE GENOMIC DNA]</scope>
    <source>
        <strain evidence="1 2">Indica</strain>
    </source>
</reference>
<dbReference type="Proteomes" id="UP000215155">
    <property type="component" value="Unassembled WGS sequence"/>
</dbReference>
<sequence>MEITLDVWKKDCFGIGREFVVAVTPVLTEKELRQYWKDFRNLLIHDYQIEDIDEFTRWNFYLFYVVPDKNMIDRSLKYKIEHDTISSRKIIVNESDIKEGADNLIDLYIRYIIKPTEQMKKGFAMYDSNPELLKIYQSNEDK</sequence>
<dbReference type="AlphaFoldDB" id="A0AA91YWJ2"/>
<evidence type="ECO:0000313" key="1">
    <source>
        <dbReference type="EMBL" id="OXL43366.1"/>
    </source>
</evidence>
<evidence type="ECO:0000313" key="2">
    <source>
        <dbReference type="Proteomes" id="UP000215155"/>
    </source>
</evidence>